<evidence type="ECO:0000313" key="10">
    <source>
        <dbReference type="RefSeq" id="XP_018811684.2"/>
    </source>
</evidence>
<dbReference type="STRING" id="51240.A0A2I4DX05"/>
<name>A0A2I4DX05_JUGRE</name>
<evidence type="ECO:0000256" key="3">
    <source>
        <dbReference type="ARBA" id="ARBA00023015"/>
    </source>
</evidence>
<dbReference type="GO" id="GO:0005634">
    <property type="term" value="C:nucleus"/>
    <property type="evidence" value="ECO:0007669"/>
    <property type="project" value="UniProtKB-SubCell"/>
</dbReference>
<evidence type="ECO:0000256" key="7">
    <source>
        <dbReference type="SAM" id="MobiDB-lite"/>
    </source>
</evidence>
<dbReference type="KEGG" id="jre:108984246"/>
<dbReference type="Gramene" id="Jr05_03860_p1">
    <property type="protein sequence ID" value="cds.Jr05_03860_p1"/>
    <property type="gene ID" value="Jr05_03860"/>
</dbReference>
<dbReference type="GO" id="GO:0006357">
    <property type="term" value="P:regulation of transcription by RNA polymerase II"/>
    <property type="evidence" value="ECO:0000318"/>
    <property type="project" value="GO_Central"/>
</dbReference>
<keyword evidence="8" id="KW-1133">Transmembrane helix</keyword>
<keyword evidence="8" id="KW-0472">Membrane</keyword>
<keyword evidence="9" id="KW-1185">Reference proteome</keyword>
<gene>
    <name evidence="10" type="primary">LOC108984246</name>
</gene>
<keyword evidence="5 6" id="KW-0539">Nucleus</keyword>
<feature type="transmembrane region" description="Helical" evidence="8">
    <location>
        <begin position="285"/>
        <end position="303"/>
    </location>
</feature>
<dbReference type="Proteomes" id="UP000235220">
    <property type="component" value="Chromosome 5"/>
</dbReference>
<keyword evidence="4 6" id="KW-0804">Transcription</keyword>
<feature type="region of interest" description="Disordered" evidence="7">
    <location>
        <begin position="1"/>
        <end position="54"/>
    </location>
</feature>
<feature type="compositionally biased region" description="Low complexity" evidence="7">
    <location>
        <begin position="447"/>
        <end position="463"/>
    </location>
</feature>
<evidence type="ECO:0000313" key="9">
    <source>
        <dbReference type="Proteomes" id="UP000235220"/>
    </source>
</evidence>
<protein>
    <recommendedName>
        <fullName evidence="6">Enhancer of polycomb-like protein</fullName>
    </recommendedName>
</protein>
<feature type="region of interest" description="Disordered" evidence="7">
    <location>
        <begin position="444"/>
        <end position="463"/>
    </location>
</feature>
<dbReference type="AlphaFoldDB" id="A0A2I4DX05"/>
<comment type="similarity">
    <text evidence="2 6">Belongs to the enhancer of polycomb family.</text>
</comment>
<dbReference type="GeneID" id="108984246"/>
<dbReference type="GO" id="GO:0032777">
    <property type="term" value="C:piccolo histone acetyltransferase complex"/>
    <property type="evidence" value="ECO:0000318"/>
    <property type="project" value="GO_Central"/>
</dbReference>
<dbReference type="RefSeq" id="XP_018811684.2">
    <property type="nucleotide sequence ID" value="XM_018956139.2"/>
</dbReference>
<dbReference type="InterPro" id="IPR019542">
    <property type="entry name" value="Enhancer_polycomb-like_N"/>
</dbReference>
<dbReference type="Pfam" id="PF10513">
    <property type="entry name" value="EPL1"/>
    <property type="match status" value="1"/>
</dbReference>
<proteinExistence type="inferred from homology"/>
<evidence type="ECO:0000256" key="5">
    <source>
        <dbReference type="ARBA" id="ARBA00023242"/>
    </source>
</evidence>
<evidence type="ECO:0000256" key="1">
    <source>
        <dbReference type="ARBA" id="ARBA00004123"/>
    </source>
</evidence>
<evidence type="ECO:0000256" key="8">
    <source>
        <dbReference type="SAM" id="Phobius"/>
    </source>
</evidence>
<evidence type="ECO:0000256" key="2">
    <source>
        <dbReference type="ARBA" id="ARBA00008035"/>
    </source>
</evidence>
<comment type="subcellular location">
    <subcellularLocation>
        <location evidence="1 6">Nucleus</location>
    </subcellularLocation>
</comment>
<dbReference type="PANTHER" id="PTHR14898">
    <property type="entry name" value="ENHANCER OF POLYCOMB"/>
    <property type="match status" value="1"/>
</dbReference>
<keyword evidence="8" id="KW-0812">Transmembrane</keyword>
<reference evidence="10" key="1">
    <citation type="submission" date="2025-08" db="UniProtKB">
        <authorList>
            <consortium name="RefSeq"/>
        </authorList>
    </citation>
    <scope>IDENTIFICATION</scope>
    <source>
        <tissue evidence="10">Leaves</tissue>
    </source>
</reference>
<keyword evidence="3 6" id="KW-0805">Transcription regulation</keyword>
<organism evidence="9 10">
    <name type="scientific">Juglans regia</name>
    <name type="common">English walnut</name>
    <dbReference type="NCBI Taxonomy" id="51240"/>
    <lineage>
        <taxon>Eukaryota</taxon>
        <taxon>Viridiplantae</taxon>
        <taxon>Streptophyta</taxon>
        <taxon>Embryophyta</taxon>
        <taxon>Tracheophyta</taxon>
        <taxon>Spermatophyta</taxon>
        <taxon>Magnoliopsida</taxon>
        <taxon>eudicotyledons</taxon>
        <taxon>Gunneridae</taxon>
        <taxon>Pentapetalae</taxon>
        <taxon>rosids</taxon>
        <taxon>fabids</taxon>
        <taxon>Fagales</taxon>
        <taxon>Juglandaceae</taxon>
        <taxon>Juglans</taxon>
    </lineage>
</organism>
<evidence type="ECO:0000256" key="4">
    <source>
        <dbReference type="ARBA" id="ARBA00023163"/>
    </source>
</evidence>
<sequence length="839" mass="95100">MIMKPVFARKSGSQSKFESGSVFAPGSESTRRSSRRLSESRGYTTRSYCKPMPSVGMRRTTRVFGVVKGLDGGARVLRSGRRLLPEPGEGKIRKGNDNEDWFKLINSPGNGGIGCKQSGWGGLKRVTAVDMHDADDCKTEVPRCGNHAANVNQSMDKLFGMVYSRKRKITSTENCDFSSGDFDRMCRLQCFRRQWRKVDGSGELVVSLPRPVLAVVGGSCCVVISFLCSILTYMRKARLCLKKLSAFLCSEPIATVYASCGIQFLRDPSICSGSGMCKFFGVKDFIPMFSVEFAIVPLCFMYMHHRMLLRFKCWPFVLVNNSSDVDTNGDMIIDSEDEYEDYRLCIPLEKDLSVNITTGIDPSVCKNIVHEVNNMENRVLLHPSIRASKLSGRSAQYRNGFNSRSFQKRRSSVRQRRARNPAAIRVNKPHGVLVSDAINSRKNGIPLSSSVNSSKLRSSVRSSSGRQVEEASCTLLRSRQDVDPSCCSANILVILSDKCYRQEGANIKLEVSASREWHLVVKKDGLTRYMQKPEKTMRPCSCNRFTHAIMWNLDNGWKLEFPNRLDWFIFKDLYKECLDRNMLAPTVKNIPVPGVVEVLDYENSSTIPFCRPDSYISIKDDEVSRAMARSTAIYEMDSEDEKWLEKFNNEYFTENEVHQHVSGDAFELMVDALEKAYYCRPTDFSDEKAAAYLCLGRSEVAEGMYNYWMKKRKQKGSVLVRVFQSHQVKRAPVIPKPFLRRRRSLKQQPSQLRRGKPPSVFRAMVAERDALEEKNATIKVKEANALANRSVEYAALKRKRTQFLMENADLATYKAMMALRIAEAARVAESPDAYCQLFP</sequence>
<accession>A0A2I4DX05</accession>
<dbReference type="GO" id="GO:0035267">
    <property type="term" value="C:NuA4 histone acetyltransferase complex"/>
    <property type="evidence" value="ECO:0007669"/>
    <property type="project" value="InterPro"/>
</dbReference>
<evidence type="ECO:0000256" key="6">
    <source>
        <dbReference type="RuleBase" id="RU361124"/>
    </source>
</evidence>
<dbReference type="OrthoDB" id="435275at2759"/>
<dbReference type="FunCoup" id="A0A2I4DX05">
    <property type="interactions" value="2880"/>
</dbReference>
<dbReference type="InterPro" id="IPR024943">
    <property type="entry name" value="Enhancer_polycomb"/>
</dbReference>
<feature type="transmembrane region" description="Helical" evidence="8">
    <location>
        <begin position="212"/>
        <end position="234"/>
    </location>
</feature>